<dbReference type="RefSeq" id="WP_114459363.1">
    <property type="nucleotide sequence ID" value="NZ_QPIW01000001.1"/>
</dbReference>
<proteinExistence type="predicted"/>
<evidence type="ECO:0000313" key="2">
    <source>
        <dbReference type="Proteomes" id="UP000253141"/>
    </source>
</evidence>
<keyword evidence="2" id="KW-1185">Reference proteome</keyword>
<evidence type="ECO:0000313" key="1">
    <source>
        <dbReference type="EMBL" id="RDB07828.1"/>
    </source>
</evidence>
<name>A0A369IDS6_9BACT</name>
<dbReference type="EMBL" id="QPIW01000001">
    <property type="protein sequence ID" value="RDB07828.1"/>
    <property type="molecule type" value="Genomic_DNA"/>
</dbReference>
<dbReference type="OrthoDB" id="961126at2"/>
<comment type="caution">
    <text evidence="1">The sequence shown here is derived from an EMBL/GenBank/DDBJ whole genome shotgun (WGS) entry which is preliminary data.</text>
</comment>
<accession>A0A369IDS6</accession>
<reference evidence="1 2" key="1">
    <citation type="submission" date="2018-07" db="EMBL/GenBank/DDBJ databases">
        <title>Genome analysis of Runella aurantiaca.</title>
        <authorList>
            <person name="Yang X."/>
        </authorList>
    </citation>
    <scope>NUCLEOTIDE SEQUENCE [LARGE SCALE GENOMIC DNA]</scope>
    <source>
        <strain evidence="1 2">YX9</strain>
    </source>
</reference>
<protein>
    <submittedName>
        <fullName evidence="1">Uncharacterized protein</fullName>
    </submittedName>
</protein>
<sequence>MNNPSLAVRLMTMTSLFKLFSQSCGLSIKEAQMFLGTNVDTTKSWWAGRRNPPEAVLEKLVDLSITQDVAAQELLLELEKLDKKNKKQHLTLQAYGLDSQAQSAGWPSANAYMAVIRKAVEKMPAELAMRLVLVTDSNKNIPAPE</sequence>
<dbReference type="AlphaFoldDB" id="A0A369IDS6"/>
<dbReference type="Proteomes" id="UP000253141">
    <property type="component" value="Unassembled WGS sequence"/>
</dbReference>
<organism evidence="1 2">
    <name type="scientific">Runella aurantiaca</name>
    <dbReference type="NCBI Taxonomy" id="2282308"/>
    <lineage>
        <taxon>Bacteria</taxon>
        <taxon>Pseudomonadati</taxon>
        <taxon>Bacteroidota</taxon>
        <taxon>Cytophagia</taxon>
        <taxon>Cytophagales</taxon>
        <taxon>Spirosomataceae</taxon>
        <taxon>Runella</taxon>
    </lineage>
</organism>
<gene>
    <name evidence="1" type="ORF">DVG78_01885</name>
</gene>